<dbReference type="STRING" id="670307.HYPDE_26258"/>
<dbReference type="AlphaFoldDB" id="N0B0G8"/>
<accession>N0B0G8</accession>
<dbReference type="PROSITE" id="PS51318">
    <property type="entry name" value="TAT"/>
    <property type="match status" value="1"/>
</dbReference>
<keyword evidence="1" id="KW-0812">Transmembrane</keyword>
<proteinExistence type="predicted"/>
<organism evidence="2 3">
    <name type="scientific">Hyphomicrobium denitrificans 1NES1</name>
    <dbReference type="NCBI Taxonomy" id="670307"/>
    <lineage>
        <taxon>Bacteria</taxon>
        <taxon>Pseudomonadati</taxon>
        <taxon>Pseudomonadota</taxon>
        <taxon>Alphaproteobacteria</taxon>
        <taxon>Hyphomicrobiales</taxon>
        <taxon>Hyphomicrobiaceae</taxon>
        <taxon>Hyphomicrobium</taxon>
    </lineage>
</organism>
<gene>
    <name evidence="2" type="ORF">HYPDE_26258</name>
</gene>
<dbReference type="Pfam" id="PF11249">
    <property type="entry name" value="DUF3047"/>
    <property type="match status" value="1"/>
</dbReference>
<name>N0B0G8_9HYPH</name>
<evidence type="ECO:0000313" key="2">
    <source>
        <dbReference type="EMBL" id="AGK56934.1"/>
    </source>
</evidence>
<dbReference type="KEGG" id="hdt:HYPDE_26258"/>
<evidence type="ECO:0008006" key="4">
    <source>
        <dbReference type="Google" id="ProtNLM"/>
    </source>
</evidence>
<dbReference type="Proteomes" id="UP000005952">
    <property type="component" value="Chromosome"/>
</dbReference>
<dbReference type="InterPro" id="IPR021409">
    <property type="entry name" value="DUF3047"/>
</dbReference>
<keyword evidence="1" id="KW-1133">Transmembrane helix</keyword>
<keyword evidence="3" id="KW-1185">Reference proteome</keyword>
<keyword evidence="1" id="KW-0472">Membrane</keyword>
<reference evidence="2 3" key="1">
    <citation type="journal article" date="2013" name="Genome Announc.">
        <title>Genome sequences for three denitrifying bacterial strains isolated from a uranium- and nitrate-contaminated subsurface environment.</title>
        <authorList>
            <person name="Venkatramanan R."/>
            <person name="Prakash O."/>
            <person name="Woyke T."/>
            <person name="Chain P."/>
            <person name="Goodwin L.A."/>
            <person name="Watson D."/>
            <person name="Brooks S."/>
            <person name="Kostka J.E."/>
            <person name="Green S.J."/>
        </authorList>
    </citation>
    <scope>NUCLEOTIDE SEQUENCE [LARGE SCALE GENOMIC DNA]</scope>
    <source>
        <strain evidence="2 3">1NES1</strain>
    </source>
</reference>
<dbReference type="eggNOG" id="ENOG502Z7S9">
    <property type="taxonomic scope" value="Bacteria"/>
</dbReference>
<sequence>MGLGKARTRREVLGAMGATTVAGVVFAAGIAPAGAATAEVDIGGGVKQIAALVKRNPIPELAAVTSFELRGSDMPWSKELAAVKEGQQITFLLAGRWYLSREADMWVEPGVAFHARSGKGSLYNPMTNTGTMRADRDGPLAIARSVGEWASPNGDLATPADLYVKADGRIEGVALIWKGDAWAGLAKLAASGDAPSLINDEIARLASNPVLPSGWESIFLFGNGSGTFRMSSEGEMLCSTHKTVGIVQRPVALELAPGAKLEWSWLVDELPSPSAEDGIGTHDYLSIAVEFDDGQDLTYMWSAGLTSGHVFRCPLPLWTKRETHMVVRSGRDELGQWLSEARPVYSDYKAHIGGEARNIVGVWLIANSTFLRRFGKCRYKDIVVSSSGTRHRVL</sequence>
<dbReference type="HOGENOM" id="CLU_707345_0_0_5"/>
<dbReference type="InterPro" id="IPR006311">
    <property type="entry name" value="TAT_signal"/>
</dbReference>
<evidence type="ECO:0000313" key="3">
    <source>
        <dbReference type="Proteomes" id="UP000005952"/>
    </source>
</evidence>
<protein>
    <recommendedName>
        <fullName evidence="4">DUF3047 domain-containing protein</fullName>
    </recommendedName>
</protein>
<evidence type="ECO:0000256" key="1">
    <source>
        <dbReference type="SAM" id="Phobius"/>
    </source>
</evidence>
<feature type="transmembrane region" description="Helical" evidence="1">
    <location>
        <begin position="12"/>
        <end position="31"/>
    </location>
</feature>
<dbReference type="EMBL" id="CP005587">
    <property type="protein sequence ID" value="AGK56934.1"/>
    <property type="molecule type" value="Genomic_DNA"/>
</dbReference>